<organism evidence="1 2">
    <name type="scientific">Irpex rosettiformis</name>
    <dbReference type="NCBI Taxonomy" id="378272"/>
    <lineage>
        <taxon>Eukaryota</taxon>
        <taxon>Fungi</taxon>
        <taxon>Dikarya</taxon>
        <taxon>Basidiomycota</taxon>
        <taxon>Agaricomycotina</taxon>
        <taxon>Agaricomycetes</taxon>
        <taxon>Polyporales</taxon>
        <taxon>Irpicaceae</taxon>
        <taxon>Irpex</taxon>
    </lineage>
</organism>
<evidence type="ECO:0000313" key="2">
    <source>
        <dbReference type="Proteomes" id="UP001055072"/>
    </source>
</evidence>
<dbReference type="Proteomes" id="UP001055072">
    <property type="component" value="Unassembled WGS sequence"/>
</dbReference>
<accession>A0ACB8UI77</accession>
<gene>
    <name evidence="1" type="ORF">BDY19DRAFT_274694</name>
</gene>
<reference evidence="1" key="1">
    <citation type="journal article" date="2021" name="Environ. Microbiol.">
        <title>Gene family expansions and transcriptome signatures uncover fungal adaptations to wood decay.</title>
        <authorList>
            <person name="Hage H."/>
            <person name="Miyauchi S."/>
            <person name="Viragh M."/>
            <person name="Drula E."/>
            <person name="Min B."/>
            <person name="Chaduli D."/>
            <person name="Navarro D."/>
            <person name="Favel A."/>
            <person name="Norest M."/>
            <person name="Lesage-Meessen L."/>
            <person name="Balint B."/>
            <person name="Merenyi Z."/>
            <person name="de Eugenio L."/>
            <person name="Morin E."/>
            <person name="Martinez A.T."/>
            <person name="Baldrian P."/>
            <person name="Stursova M."/>
            <person name="Martinez M.J."/>
            <person name="Novotny C."/>
            <person name="Magnuson J.K."/>
            <person name="Spatafora J.W."/>
            <person name="Maurice S."/>
            <person name="Pangilinan J."/>
            <person name="Andreopoulos W."/>
            <person name="LaButti K."/>
            <person name="Hundley H."/>
            <person name="Na H."/>
            <person name="Kuo A."/>
            <person name="Barry K."/>
            <person name="Lipzen A."/>
            <person name="Henrissat B."/>
            <person name="Riley R."/>
            <person name="Ahrendt S."/>
            <person name="Nagy L.G."/>
            <person name="Grigoriev I.V."/>
            <person name="Martin F."/>
            <person name="Rosso M.N."/>
        </authorList>
    </citation>
    <scope>NUCLEOTIDE SEQUENCE</scope>
    <source>
        <strain evidence="1">CBS 384.51</strain>
    </source>
</reference>
<name>A0ACB8UI77_9APHY</name>
<proteinExistence type="predicted"/>
<evidence type="ECO:0000313" key="1">
    <source>
        <dbReference type="EMBL" id="KAI0093780.1"/>
    </source>
</evidence>
<comment type="caution">
    <text evidence="1">The sequence shown here is derived from an EMBL/GenBank/DDBJ whole genome shotgun (WGS) entry which is preliminary data.</text>
</comment>
<keyword evidence="2" id="KW-1185">Reference proteome</keyword>
<dbReference type="EMBL" id="MU274901">
    <property type="protein sequence ID" value="KAI0093780.1"/>
    <property type="molecule type" value="Genomic_DNA"/>
</dbReference>
<protein>
    <submittedName>
        <fullName evidence="1">Uncharacterized protein</fullName>
    </submittedName>
</protein>
<sequence length="106" mass="11699">MRMVTSLTFEFTQLCFFFFESARSKAWVASSSLLTVRAAGFGVERECDLGESLVMMGMDHLRSIDLWWALSENAASASVARKEVPALGTIEEMPSLVITCIFCSSS</sequence>